<reference evidence="4" key="2">
    <citation type="journal article" date="2018" name="BMC Genomics">
        <title>A manually annotated Actinidia chinensis var. chinensis (kiwifruit) genome highlights the challenges associated with draft genomes and gene prediction in plants.</title>
        <authorList>
            <person name="Pilkington S.M."/>
            <person name="Crowhurst R."/>
            <person name="Hilario E."/>
            <person name="Nardozza S."/>
            <person name="Fraser L."/>
            <person name="Peng Y."/>
            <person name="Gunaseelan K."/>
            <person name="Simpson R."/>
            <person name="Tahir J."/>
            <person name="Deroles S.C."/>
            <person name="Templeton K."/>
            <person name="Luo Z."/>
            <person name="Davy M."/>
            <person name="Cheng C."/>
            <person name="McNeilage M."/>
            <person name="Scaglione D."/>
            <person name="Liu Y."/>
            <person name="Zhang Q."/>
            <person name="Datson P."/>
            <person name="De Silva N."/>
            <person name="Gardiner S.E."/>
            <person name="Bassett H."/>
            <person name="Chagne D."/>
            <person name="McCallum J."/>
            <person name="Dzierzon H."/>
            <person name="Deng C."/>
            <person name="Wang Y.Y."/>
            <person name="Barron L."/>
            <person name="Manako K."/>
            <person name="Bowen J."/>
            <person name="Foster T.M."/>
            <person name="Erridge Z.A."/>
            <person name="Tiffin H."/>
            <person name="Waite C.N."/>
            <person name="Davies K.M."/>
            <person name="Grierson E.P."/>
            <person name="Laing W.A."/>
            <person name="Kirk R."/>
            <person name="Chen X."/>
            <person name="Wood M."/>
            <person name="Montefiori M."/>
            <person name="Brummell D.A."/>
            <person name="Schwinn K.E."/>
            <person name="Catanach A."/>
            <person name="Fullerton C."/>
            <person name="Li D."/>
            <person name="Meiyalaghan S."/>
            <person name="Nieuwenhuizen N."/>
            <person name="Read N."/>
            <person name="Prakash R."/>
            <person name="Hunter D."/>
            <person name="Zhang H."/>
            <person name="McKenzie M."/>
            <person name="Knabel M."/>
            <person name="Harris A."/>
            <person name="Allan A.C."/>
            <person name="Gleave A."/>
            <person name="Chen A."/>
            <person name="Janssen B.J."/>
            <person name="Plunkett B."/>
            <person name="Ampomah-Dwamena C."/>
            <person name="Voogd C."/>
            <person name="Leif D."/>
            <person name="Lafferty D."/>
            <person name="Souleyre E.J.F."/>
            <person name="Varkonyi-Gasic E."/>
            <person name="Gambi F."/>
            <person name="Hanley J."/>
            <person name="Yao J.L."/>
            <person name="Cheung J."/>
            <person name="David K.M."/>
            <person name="Warren B."/>
            <person name="Marsh K."/>
            <person name="Snowden K.C."/>
            <person name="Lin-Wang K."/>
            <person name="Brian L."/>
            <person name="Martinez-Sanchez M."/>
            <person name="Wang M."/>
            <person name="Ileperuma N."/>
            <person name="Macnee N."/>
            <person name="Campin R."/>
            <person name="McAtee P."/>
            <person name="Drummond R.S.M."/>
            <person name="Espley R.V."/>
            <person name="Ireland H.S."/>
            <person name="Wu R."/>
            <person name="Atkinson R.G."/>
            <person name="Karunairetnam S."/>
            <person name="Bulley S."/>
            <person name="Chunkath S."/>
            <person name="Hanley Z."/>
            <person name="Storey R."/>
            <person name="Thrimawithana A.H."/>
            <person name="Thomson S."/>
            <person name="David C."/>
            <person name="Testolin R."/>
            <person name="Huang H."/>
            <person name="Hellens R.P."/>
            <person name="Schaffer R.J."/>
        </authorList>
    </citation>
    <scope>NUCLEOTIDE SEQUENCE [LARGE SCALE GENOMIC DNA]</scope>
    <source>
        <strain evidence="4">cv. Red5</strain>
    </source>
</reference>
<dbReference type="GO" id="GO:0006351">
    <property type="term" value="P:DNA-templated transcription"/>
    <property type="evidence" value="ECO:0007669"/>
    <property type="project" value="InterPro"/>
</dbReference>
<feature type="compositionally biased region" description="Polar residues" evidence="1">
    <location>
        <begin position="539"/>
        <end position="550"/>
    </location>
</feature>
<feature type="compositionally biased region" description="Basic and acidic residues" evidence="1">
    <location>
        <begin position="511"/>
        <end position="538"/>
    </location>
</feature>
<evidence type="ECO:0000256" key="1">
    <source>
        <dbReference type="SAM" id="MobiDB-lite"/>
    </source>
</evidence>
<feature type="compositionally biased region" description="Polar residues" evidence="1">
    <location>
        <begin position="261"/>
        <end position="303"/>
    </location>
</feature>
<feature type="compositionally biased region" description="Polar residues" evidence="1">
    <location>
        <begin position="225"/>
        <end position="240"/>
    </location>
</feature>
<feature type="compositionally biased region" description="Low complexity" evidence="1">
    <location>
        <begin position="985"/>
        <end position="997"/>
    </location>
</feature>
<dbReference type="AlphaFoldDB" id="A0A2R6Q2S3"/>
<protein>
    <submittedName>
        <fullName evidence="3">PHD finger protein</fullName>
    </submittedName>
</protein>
<dbReference type="InterPro" id="IPR036575">
    <property type="entry name" value="TFIIS_cen_dom_sf"/>
</dbReference>
<feature type="compositionally biased region" description="Basic and acidic residues" evidence="1">
    <location>
        <begin position="620"/>
        <end position="635"/>
    </location>
</feature>
<sequence length="1058" mass="116455">MSTNLVSQPLSIPDKHMDPISNKLEAAIPNMRMGMMGGISSSPTSQHFVEPVSNNFGLHNSPVLNMQVRQMDLMPNQQMGNMQAMLNNLGSQKVSLLSKRRAGGEPMYGNSGGQQLSMPNKNVVQIEPFSNNPGLQQLAPPNKRPIQLHSKSITPGPQNLSTPNKKMVRNESISGRSGTKQLQTPKNQTTQMEPSPRVQTESFESVRSKMRESLASALALGTQVQAKASNVESNSGNSRQTHGDSQHAESASVPVDGADNLSANPTDSLPLEESSSLNTNDVQSTSLGDFTSESMGDSAQSWNGGRELQCDTFLPNENVSFDDSFFVRDELLQGNGLTWALDVDVDAGQTMEEQIAKKPKLDNEDAAGEGKEQVGQSPQSLAFKIEAELFKLFGGVNKKYKEKGRSLLFNLKDRNNPELRERVMSGEIPPERLCSMTAEELASKELSQWRMAKAEEFAQMVVLPDSDVDVRRLVKKTHKGEFQVEFEQDDGVSVEVSIGTSSLTRVQSKNNDTEAHPSDKGDEIKEKENVVDEKRRSENQGPSYNLTIPSDGTDLIEGLMVDDFKDAEFLPPIVSLDEFMESLNAEPPFENLPVDGGKTISPSDKESSEGGYAATPPDLASREPAEGTQEKSDKIEVMCIDSDVKTKSRETSIESKPSPGAASKVDHVWEGVLQLNVSAMVTVIGFFRSGEKISTKNWPSSLEIKGRVRLDAFEKFFQGLPMSRSRAVMVVHFALKEGSSENDHASLGEVVQSYVSDERLGFAEPTPGVEIYFCPPHPNILEMLTKHLSKGHSHFLNSKNNGLIGIIVWRRSHLSTSATSPKYTSKRQHNHSTTRKHHQQQDSYMNVKNFASKQPNLPMGDDDVDDDIPPGFGPGATREEDDLPEFNFSGVCKNSKHIPSCGWGTMTPFRPNTSVTPRSVDQMKELVQKYGQIGNSVSSRNGIRPWNGDDEDDDIPEWQPQAPTQHHLPPPPPPARNFHHPVLPHPRAAMPRQPPQATTVSVQPPLSMVQNVGLSWQQGSRWVQPPGPPHSNLGSQPSGGRYYGQTGMDQRQRAAQRK</sequence>
<feature type="compositionally biased region" description="Polar residues" evidence="1">
    <location>
        <begin position="841"/>
        <end position="855"/>
    </location>
</feature>
<feature type="region of interest" description="Disordered" evidence="1">
    <location>
        <begin position="225"/>
        <end position="303"/>
    </location>
</feature>
<feature type="compositionally biased region" description="Polar residues" evidence="1">
    <location>
        <begin position="171"/>
        <end position="203"/>
    </location>
</feature>
<dbReference type="Proteomes" id="UP000241394">
    <property type="component" value="Chromosome LG20"/>
</dbReference>
<feature type="region of interest" description="Disordered" evidence="1">
    <location>
        <begin position="504"/>
        <end position="552"/>
    </location>
</feature>
<feature type="domain" description="TFIIS central" evidence="2">
    <location>
        <begin position="355"/>
        <end position="469"/>
    </location>
</feature>
<dbReference type="Pfam" id="PF07500">
    <property type="entry name" value="TFIIS_M"/>
    <property type="match status" value="1"/>
</dbReference>
<evidence type="ECO:0000313" key="4">
    <source>
        <dbReference type="Proteomes" id="UP000241394"/>
    </source>
</evidence>
<dbReference type="Pfam" id="PF07744">
    <property type="entry name" value="SPOC"/>
    <property type="match status" value="1"/>
</dbReference>
<dbReference type="EMBL" id="NKQK01000020">
    <property type="protein sequence ID" value="PSS01166.1"/>
    <property type="molecule type" value="Genomic_DNA"/>
</dbReference>
<dbReference type="GO" id="GO:0005634">
    <property type="term" value="C:nucleus"/>
    <property type="evidence" value="ECO:0007669"/>
    <property type="project" value="TreeGrafter"/>
</dbReference>
<dbReference type="InterPro" id="IPR012921">
    <property type="entry name" value="SPOC_C"/>
</dbReference>
<dbReference type="InterPro" id="IPR003618">
    <property type="entry name" value="TFIIS_cen_dom"/>
</dbReference>
<dbReference type="PANTHER" id="PTHR11477">
    <property type="entry name" value="TRANSCRIPTION FACTOR S-II ZINC FINGER DOMAIN-CONTAINING PROTEIN"/>
    <property type="match status" value="1"/>
</dbReference>
<accession>A0A2R6Q2S3</accession>
<dbReference type="OMA" id="FPNQQHH"/>
<dbReference type="SUPFAM" id="SSF46942">
    <property type="entry name" value="Elongation factor TFIIS domain 2"/>
    <property type="match status" value="1"/>
</dbReference>
<dbReference type="PROSITE" id="PS51321">
    <property type="entry name" value="TFIIS_CENTRAL"/>
    <property type="match status" value="1"/>
</dbReference>
<feature type="region of interest" description="Disordered" evidence="1">
    <location>
        <begin position="935"/>
        <end position="1058"/>
    </location>
</feature>
<feature type="compositionally biased region" description="Polar residues" evidence="1">
    <location>
        <begin position="998"/>
        <end position="1021"/>
    </location>
</feature>
<organism evidence="3 4">
    <name type="scientific">Actinidia chinensis var. chinensis</name>
    <name type="common">Chinese soft-hair kiwi</name>
    <dbReference type="NCBI Taxonomy" id="1590841"/>
    <lineage>
        <taxon>Eukaryota</taxon>
        <taxon>Viridiplantae</taxon>
        <taxon>Streptophyta</taxon>
        <taxon>Embryophyta</taxon>
        <taxon>Tracheophyta</taxon>
        <taxon>Spermatophyta</taxon>
        <taxon>Magnoliopsida</taxon>
        <taxon>eudicotyledons</taxon>
        <taxon>Gunneridae</taxon>
        <taxon>Pentapetalae</taxon>
        <taxon>asterids</taxon>
        <taxon>Ericales</taxon>
        <taxon>Actinidiaceae</taxon>
        <taxon>Actinidia</taxon>
    </lineage>
</organism>
<feature type="compositionally biased region" description="Polar residues" evidence="1">
    <location>
        <begin position="125"/>
        <end position="135"/>
    </location>
</feature>
<dbReference type="InParanoid" id="A0A2R6Q2S3"/>
<feature type="region of interest" description="Disordered" evidence="1">
    <location>
        <begin position="587"/>
        <end position="635"/>
    </location>
</feature>
<dbReference type="SMART" id="SM00510">
    <property type="entry name" value="TFS2M"/>
    <property type="match status" value="1"/>
</dbReference>
<reference evidence="3 4" key="1">
    <citation type="submission" date="2017-07" db="EMBL/GenBank/DDBJ databases">
        <title>An improved, manually edited Actinidia chinensis var. chinensis (kiwifruit) genome highlights the challenges associated with draft genomes and gene prediction in plants.</title>
        <authorList>
            <person name="Pilkington S."/>
            <person name="Crowhurst R."/>
            <person name="Hilario E."/>
            <person name="Nardozza S."/>
            <person name="Fraser L."/>
            <person name="Peng Y."/>
            <person name="Gunaseelan K."/>
            <person name="Simpson R."/>
            <person name="Tahir J."/>
            <person name="Deroles S."/>
            <person name="Templeton K."/>
            <person name="Luo Z."/>
            <person name="Davy M."/>
            <person name="Cheng C."/>
            <person name="Mcneilage M."/>
            <person name="Scaglione D."/>
            <person name="Liu Y."/>
            <person name="Zhang Q."/>
            <person name="Datson P."/>
            <person name="De Silva N."/>
            <person name="Gardiner S."/>
            <person name="Bassett H."/>
            <person name="Chagne D."/>
            <person name="Mccallum J."/>
            <person name="Dzierzon H."/>
            <person name="Deng C."/>
            <person name="Wang Y.-Y."/>
            <person name="Barron N."/>
            <person name="Manako K."/>
            <person name="Bowen J."/>
            <person name="Foster T."/>
            <person name="Erridge Z."/>
            <person name="Tiffin H."/>
            <person name="Waite C."/>
            <person name="Davies K."/>
            <person name="Grierson E."/>
            <person name="Laing W."/>
            <person name="Kirk R."/>
            <person name="Chen X."/>
            <person name="Wood M."/>
            <person name="Montefiori M."/>
            <person name="Brummell D."/>
            <person name="Schwinn K."/>
            <person name="Catanach A."/>
            <person name="Fullerton C."/>
            <person name="Li D."/>
            <person name="Meiyalaghan S."/>
            <person name="Nieuwenhuizen N."/>
            <person name="Read N."/>
            <person name="Prakash R."/>
            <person name="Hunter D."/>
            <person name="Zhang H."/>
            <person name="Mckenzie M."/>
            <person name="Knabel M."/>
            <person name="Harris A."/>
            <person name="Allan A."/>
            <person name="Chen A."/>
            <person name="Janssen B."/>
            <person name="Plunkett B."/>
            <person name="Dwamena C."/>
            <person name="Voogd C."/>
            <person name="Leif D."/>
            <person name="Lafferty D."/>
            <person name="Souleyre E."/>
            <person name="Varkonyi-Gasic E."/>
            <person name="Gambi F."/>
            <person name="Hanley J."/>
            <person name="Yao J.-L."/>
            <person name="Cheung J."/>
            <person name="David K."/>
            <person name="Warren B."/>
            <person name="Marsh K."/>
            <person name="Snowden K."/>
            <person name="Lin-Wang K."/>
            <person name="Brian L."/>
            <person name="Martinez-Sanchez M."/>
            <person name="Wang M."/>
            <person name="Ileperuma N."/>
            <person name="Macnee N."/>
            <person name="Campin R."/>
            <person name="Mcatee P."/>
            <person name="Drummond R."/>
            <person name="Espley R."/>
            <person name="Ireland H."/>
            <person name="Wu R."/>
            <person name="Atkinson R."/>
            <person name="Karunairetnam S."/>
            <person name="Bulley S."/>
            <person name="Chunkath S."/>
            <person name="Hanley Z."/>
            <person name="Storey R."/>
            <person name="Thrimawithana A."/>
            <person name="Thomson S."/>
            <person name="David C."/>
            <person name="Testolin R."/>
        </authorList>
    </citation>
    <scope>NUCLEOTIDE SEQUENCE [LARGE SCALE GENOMIC DNA]</scope>
    <source>
        <strain evidence="4">cv. Red5</strain>
        <tissue evidence="3">Young leaf</tissue>
    </source>
</reference>
<feature type="region of interest" description="Disordered" evidence="1">
    <location>
        <begin position="125"/>
        <end position="209"/>
    </location>
</feature>
<comment type="caution">
    <text evidence="3">The sequence shown here is derived from an EMBL/GenBank/DDBJ whole genome shotgun (WGS) entry which is preliminary data.</text>
</comment>
<feature type="region of interest" description="Disordered" evidence="1">
    <location>
        <begin position="818"/>
        <end position="883"/>
    </location>
</feature>
<feature type="compositionally biased region" description="Polar residues" evidence="1">
    <location>
        <begin position="149"/>
        <end position="164"/>
    </location>
</feature>
<dbReference type="Gramene" id="PSS01166">
    <property type="protein sequence ID" value="PSS01166"/>
    <property type="gene ID" value="CEY00_Acc22524"/>
</dbReference>
<proteinExistence type="predicted"/>
<evidence type="ECO:0000313" key="3">
    <source>
        <dbReference type="EMBL" id="PSS01166.1"/>
    </source>
</evidence>
<dbReference type="Gene3D" id="1.10.472.30">
    <property type="entry name" value="Transcription elongation factor S-II, central domain"/>
    <property type="match status" value="1"/>
</dbReference>
<dbReference type="CDD" id="cd21538">
    <property type="entry name" value="SPOC_TFIIS"/>
    <property type="match status" value="1"/>
</dbReference>
<dbReference type="FunCoup" id="A0A2R6Q2S3">
    <property type="interactions" value="2847"/>
</dbReference>
<dbReference type="STRING" id="1590841.A0A2R6Q2S3"/>
<dbReference type="OrthoDB" id="1884872at2759"/>
<dbReference type="PANTHER" id="PTHR11477:SF20">
    <property type="entry name" value="SPOC DOMAIN _ TRANSCRIPTION ELONGATION FACTOR S-II PROTEIN"/>
    <property type="match status" value="1"/>
</dbReference>
<keyword evidence="4" id="KW-1185">Reference proteome</keyword>
<evidence type="ECO:0000259" key="2">
    <source>
        <dbReference type="PROSITE" id="PS51321"/>
    </source>
</evidence>
<name>A0A2R6Q2S3_ACTCC</name>
<feature type="compositionally biased region" description="Basic residues" evidence="1">
    <location>
        <begin position="824"/>
        <end position="838"/>
    </location>
</feature>
<gene>
    <name evidence="3" type="ORF">CEY00_Acc22524</name>
</gene>